<dbReference type="EMBL" id="OV725080">
    <property type="protein sequence ID" value="CAH1399293.1"/>
    <property type="molecule type" value="Genomic_DNA"/>
</dbReference>
<keyword evidence="1" id="KW-0812">Transmembrane</keyword>
<keyword evidence="1" id="KW-1133">Transmembrane helix</keyword>
<evidence type="ECO:0000256" key="1">
    <source>
        <dbReference type="SAM" id="Phobius"/>
    </source>
</evidence>
<organism evidence="2 3">
    <name type="scientific">Nezara viridula</name>
    <name type="common">Southern green stink bug</name>
    <name type="synonym">Cimex viridulus</name>
    <dbReference type="NCBI Taxonomy" id="85310"/>
    <lineage>
        <taxon>Eukaryota</taxon>
        <taxon>Metazoa</taxon>
        <taxon>Ecdysozoa</taxon>
        <taxon>Arthropoda</taxon>
        <taxon>Hexapoda</taxon>
        <taxon>Insecta</taxon>
        <taxon>Pterygota</taxon>
        <taxon>Neoptera</taxon>
        <taxon>Paraneoptera</taxon>
        <taxon>Hemiptera</taxon>
        <taxon>Heteroptera</taxon>
        <taxon>Panheteroptera</taxon>
        <taxon>Pentatomomorpha</taxon>
        <taxon>Pentatomoidea</taxon>
        <taxon>Pentatomidae</taxon>
        <taxon>Pentatominae</taxon>
        <taxon>Nezara</taxon>
    </lineage>
</organism>
<keyword evidence="3" id="KW-1185">Reference proteome</keyword>
<accession>A0A9P0MJI0</accession>
<evidence type="ECO:0000313" key="2">
    <source>
        <dbReference type="EMBL" id="CAH1399293.1"/>
    </source>
</evidence>
<gene>
    <name evidence="2" type="ORF">NEZAVI_LOCUS8774</name>
</gene>
<dbReference type="OrthoDB" id="10309439at2759"/>
<evidence type="ECO:0000313" key="3">
    <source>
        <dbReference type="Proteomes" id="UP001152798"/>
    </source>
</evidence>
<feature type="transmembrane region" description="Helical" evidence="1">
    <location>
        <begin position="6"/>
        <end position="23"/>
    </location>
</feature>
<dbReference type="AlphaFoldDB" id="A0A9P0MJI0"/>
<protein>
    <submittedName>
        <fullName evidence="2">Uncharacterized protein</fullName>
    </submittedName>
</protein>
<keyword evidence="1" id="KW-0472">Membrane</keyword>
<name>A0A9P0MJI0_NEZVI</name>
<proteinExistence type="predicted"/>
<sequence>MQWNHVYEICVYIIVPLFFLGVMKPAASSLPDGVNCDNVKYSFAQKGFATDVPKITGAWVTGLVYVGRIPLTMGHQAETDCLRTGIKTSLSYVLDNGGNPSYSTVITIEI</sequence>
<dbReference type="Proteomes" id="UP001152798">
    <property type="component" value="Chromosome 4"/>
</dbReference>
<reference evidence="2" key="1">
    <citation type="submission" date="2022-01" db="EMBL/GenBank/DDBJ databases">
        <authorList>
            <person name="King R."/>
        </authorList>
    </citation>
    <scope>NUCLEOTIDE SEQUENCE</scope>
</reference>